<dbReference type="PANTHER" id="PTHR21818:SF0">
    <property type="entry name" value="FANCONI ANEMIA GROUP I PROTEIN"/>
    <property type="match status" value="1"/>
</dbReference>
<sequence>MEFDDEIVEEVLSAGSSQLTEKQRTFAELILSRNDEVILEAFDKRCRNGNPGQAVLDYTRALFRFLMPLVDKDEFSRSAKLLVLVVVRVIELINDQKLCTDRKVLECLSFFAQELSSLPCRLLPSVVEAVVSNLEIDGANDEGRSLELLPNCLSIISSSTEPVLVSGEQGDNLQISGREYKEHIVSRFLAIPWSKRLLTRMACMVRELLLDSDQTEDFLKKIFSHMKEVEPQDLPSLVYQLILLASRGHKQVIIHGIMSFFSKLQSSDLQDIAQNGSKSGIDLFRQVEGTVILHINFAVKQDPALGVEWLAVARSIQGAVSPFSVAVLLSLARIQRFEQQCFDILKAAAVRPFQDCERCRDSLWTSSVLGTTCLRTAKDTESSFMRTVQNSAFGWDHIIPSVVQLGFIFIESGAGGRSLPAEDVGRAERATDTQDLGLRILVAAFKVHEIARDEIIEQSKCRIIGLKSQQSTLIIRMLAELVQKYPLLMLDHCSRLKECLDYFTFLPSNPASSIIQALCPLFQLSLDLQDYTILVLRKSMFSREANIRMIAAQGLLDLIIADKQARVLVNKSSESESWLRMSMSEPSSSQSSQQVPRRGMNGRNKNLLQELLGLLRRCLSQQVSVREVLYKRLPSLLLVDPASAEEVFDLVWHHFSHFYEEKEDDAVILKLNDCVVIRNMNLHVEEPLDHLVACVHHLLTLQPQGSPGDDSATAANTFGFTLSEEQDKRQLSSGELLGAAFSKIRKVVQVGSLGDFQLDKTENFSLETVEGERKLEQGRLFLGILEVLMDAAVLELNRVDKESRQNEIKQELKNYLSLFDSLYQIVNQKQHVKASKHLYKASSTAKAPSRRGRKPADSGAQGGNAVQARQVKFAMPRAALDKRVPFLSGSCIAYLLHTATDQEDYELLSFALSSCFRHLKGIARTPSDEKEAQTSLEVHGHDWKMIANPLFRIILLNKTEIASPHSPTENPQEKPKKGRKPSEDLAEGPMLNAVRSLDVLCRIALQRGILPEILRDISLDFNSEVYDDLLDASNIRTFGTMEGTDAKLLHYWISHHMQPLIKELLDHSQFKEIEVLAKLVLLLGQKLPLSMMKKQAVWVTRICKETSVSNVGVALALAALALSLNVPPEDLNFARGLSSELLKVMGFEESQPQESSLNYPIMDSTTKNTLAGLLLQHGEKVLKDVEWLVTKIKTFKPVRRTETRSTIAGFLAAPRRAQLEEMLYTRMEAVVLMLSDFCTLTLPGTLAEQFLKFATHLYKCLAASTKMCIATKGFIQILPSNRFQKLAEVTCTKLTAPLYLFMAVMQRDQHENQSFSKIRREGRTIPNLIYYIEDYERYLIQLSRITKVNLMRHAKRSTARDFKIMDTFKKARTVVHRNSGEAQRRAEEREPDEEREEGEQEEEERTGEQAVAGEEDDEPVNEFPPNEAGVDEEETEDNVVEDIEPVEIGAGDGDHEENDAVVEDSDEEGIQAVPLHVSESRQHSRGSALKRRSRVVDSDEGSDDDLPVSHKVSAKRQRSL</sequence>
<feature type="domain" description="FANCI solenoid 2" evidence="3">
    <location>
        <begin position="398"/>
        <end position="556"/>
    </location>
</feature>
<reference evidence="7 9" key="1">
    <citation type="journal article" date="2008" name="Science">
        <title>The Physcomitrella genome reveals evolutionary insights into the conquest of land by plants.</title>
        <authorList>
            <person name="Rensing S."/>
            <person name="Lang D."/>
            <person name="Zimmer A."/>
            <person name="Terry A."/>
            <person name="Salamov A."/>
            <person name="Shapiro H."/>
            <person name="Nishiyama T."/>
            <person name="Perroud P.-F."/>
            <person name="Lindquist E."/>
            <person name="Kamisugi Y."/>
            <person name="Tanahashi T."/>
            <person name="Sakakibara K."/>
            <person name="Fujita T."/>
            <person name="Oishi K."/>
            <person name="Shin-I T."/>
            <person name="Kuroki Y."/>
            <person name="Toyoda A."/>
            <person name="Suzuki Y."/>
            <person name="Hashimoto A."/>
            <person name="Yamaguchi K."/>
            <person name="Sugano A."/>
            <person name="Kohara Y."/>
            <person name="Fujiyama A."/>
            <person name="Anterola A."/>
            <person name="Aoki S."/>
            <person name="Ashton N."/>
            <person name="Barbazuk W.B."/>
            <person name="Barker E."/>
            <person name="Bennetzen J."/>
            <person name="Bezanilla M."/>
            <person name="Blankenship R."/>
            <person name="Cho S.H."/>
            <person name="Dutcher S."/>
            <person name="Estelle M."/>
            <person name="Fawcett J.A."/>
            <person name="Gundlach H."/>
            <person name="Hanada K."/>
            <person name="Heyl A."/>
            <person name="Hicks K.A."/>
            <person name="Hugh J."/>
            <person name="Lohr M."/>
            <person name="Mayer K."/>
            <person name="Melkozernov A."/>
            <person name="Murata T."/>
            <person name="Nelson D."/>
            <person name="Pils B."/>
            <person name="Prigge M."/>
            <person name="Reiss B."/>
            <person name="Renner T."/>
            <person name="Rombauts S."/>
            <person name="Rushton P."/>
            <person name="Sanderfoot A."/>
            <person name="Schween G."/>
            <person name="Shiu S.-H."/>
            <person name="Stueber K."/>
            <person name="Theodoulou F.L."/>
            <person name="Tu H."/>
            <person name="Van de Peer Y."/>
            <person name="Verrier P.J."/>
            <person name="Waters E."/>
            <person name="Wood A."/>
            <person name="Yang L."/>
            <person name="Cove D."/>
            <person name="Cuming A."/>
            <person name="Hasebe M."/>
            <person name="Lucas S."/>
            <person name="Mishler D.B."/>
            <person name="Reski R."/>
            <person name="Grigoriev I."/>
            <person name="Quatrano R.S."/>
            <person name="Boore J.L."/>
        </authorList>
    </citation>
    <scope>NUCLEOTIDE SEQUENCE [LARGE SCALE GENOMIC DNA]</scope>
    <source>
        <strain evidence="8 9">cv. Gransden 2004</strain>
    </source>
</reference>
<dbReference type="Pfam" id="PF14676">
    <property type="entry name" value="FANCI_S2"/>
    <property type="match status" value="1"/>
</dbReference>
<name>A0A2K1JMD5_PHYPA</name>
<dbReference type="Proteomes" id="UP000006727">
    <property type="component" value="Chromosome 13"/>
</dbReference>
<feature type="compositionally biased region" description="Acidic residues" evidence="1">
    <location>
        <begin position="1389"/>
        <end position="1405"/>
    </location>
</feature>
<evidence type="ECO:0000259" key="6">
    <source>
        <dbReference type="Pfam" id="PF14680"/>
    </source>
</evidence>
<gene>
    <name evidence="8" type="primary">LOC112290788</name>
    <name evidence="7" type="ORF">PHYPA_017528</name>
</gene>
<evidence type="ECO:0000313" key="8">
    <source>
        <dbReference type="EnsemblPlants" id="Pp3c13_17960V3.1"/>
    </source>
</evidence>
<proteinExistence type="predicted"/>
<dbReference type="Gramene" id="Pp3c13_17960V3.1">
    <property type="protein sequence ID" value="Pp3c13_17960V3.1"/>
    <property type="gene ID" value="Pp3c13_17960"/>
</dbReference>
<dbReference type="InterPro" id="IPR016024">
    <property type="entry name" value="ARM-type_fold"/>
</dbReference>
<feature type="domain" description="FANCI solenoid 1" evidence="2">
    <location>
        <begin position="84"/>
        <end position="300"/>
    </location>
</feature>
<dbReference type="InterPro" id="IPR029315">
    <property type="entry name" value="FANCI_S2"/>
</dbReference>
<dbReference type="RefSeq" id="XP_024393234.1">
    <property type="nucleotide sequence ID" value="XM_024537466.2"/>
</dbReference>
<dbReference type="GeneID" id="112290788"/>
<dbReference type="EnsemblPlants" id="Pp3c13_17960V3.1">
    <property type="protein sequence ID" value="Pp3c13_17960V3.1"/>
    <property type="gene ID" value="Pp3c13_17960"/>
</dbReference>
<dbReference type="SUPFAM" id="SSF48371">
    <property type="entry name" value="ARM repeat"/>
    <property type="match status" value="1"/>
</dbReference>
<reference evidence="7 9" key="2">
    <citation type="journal article" date="2018" name="Plant J.">
        <title>The Physcomitrella patens chromosome-scale assembly reveals moss genome structure and evolution.</title>
        <authorList>
            <person name="Lang D."/>
            <person name="Ullrich K.K."/>
            <person name="Murat F."/>
            <person name="Fuchs J."/>
            <person name="Jenkins J."/>
            <person name="Haas F.B."/>
            <person name="Piednoel M."/>
            <person name="Gundlach H."/>
            <person name="Van Bel M."/>
            <person name="Meyberg R."/>
            <person name="Vives C."/>
            <person name="Morata J."/>
            <person name="Symeonidi A."/>
            <person name="Hiss M."/>
            <person name="Muchero W."/>
            <person name="Kamisugi Y."/>
            <person name="Saleh O."/>
            <person name="Blanc G."/>
            <person name="Decker E.L."/>
            <person name="van Gessel N."/>
            <person name="Grimwood J."/>
            <person name="Hayes R.D."/>
            <person name="Graham S.W."/>
            <person name="Gunter L.E."/>
            <person name="McDaniel S.F."/>
            <person name="Hoernstein S.N.W."/>
            <person name="Larsson A."/>
            <person name="Li F.W."/>
            <person name="Perroud P.F."/>
            <person name="Phillips J."/>
            <person name="Ranjan P."/>
            <person name="Rokshar D.S."/>
            <person name="Rothfels C.J."/>
            <person name="Schneider L."/>
            <person name="Shu S."/>
            <person name="Stevenson D.W."/>
            <person name="Thummler F."/>
            <person name="Tillich M."/>
            <person name="Villarreal Aguilar J.C."/>
            <person name="Widiez T."/>
            <person name="Wong G.K."/>
            <person name="Wymore A."/>
            <person name="Zhang Y."/>
            <person name="Zimmer A.D."/>
            <person name="Quatrano R.S."/>
            <person name="Mayer K.F.X."/>
            <person name="Goodstein D."/>
            <person name="Casacuberta J.M."/>
            <person name="Vandepoele K."/>
            <person name="Reski R."/>
            <person name="Cuming A.C."/>
            <person name="Tuskan G.A."/>
            <person name="Maumus F."/>
            <person name="Salse J."/>
            <person name="Schmutz J."/>
            <person name="Rensing S.A."/>
        </authorList>
    </citation>
    <scope>NUCLEOTIDE SEQUENCE [LARGE SCALE GENOMIC DNA]</scope>
    <source>
        <strain evidence="8 9">cv. Gransden 2004</strain>
    </source>
</reference>
<evidence type="ECO:0008006" key="10">
    <source>
        <dbReference type="Google" id="ProtNLM"/>
    </source>
</evidence>
<dbReference type="Pfam" id="PF14679">
    <property type="entry name" value="FANCI_HD1"/>
    <property type="match status" value="1"/>
</dbReference>
<dbReference type="Pfam" id="PF14680">
    <property type="entry name" value="FANCI_HD2"/>
    <property type="match status" value="1"/>
</dbReference>
<feature type="domain" description="FANCI solenoid 4" evidence="4">
    <location>
        <begin position="1134"/>
        <end position="1367"/>
    </location>
</feature>
<dbReference type="InterPro" id="IPR029308">
    <property type="entry name" value="FANCI_S1"/>
</dbReference>
<dbReference type="InterPro" id="IPR026171">
    <property type="entry name" value="FANCI"/>
</dbReference>
<protein>
    <recommendedName>
        <fullName evidence="10">Fanconi anemia group I protein</fullName>
    </recommendedName>
</protein>
<dbReference type="GO" id="GO:0070182">
    <property type="term" value="F:DNA polymerase binding"/>
    <property type="evidence" value="ECO:0000318"/>
    <property type="project" value="GO_Central"/>
</dbReference>
<dbReference type="KEGG" id="ppp:112290788"/>
<dbReference type="InterPro" id="IPR029312">
    <property type="entry name" value="FANCI_HD2"/>
</dbReference>
<evidence type="ECO:0000259" key="5">
    <source>
        <dbReference type="Pfam" id="PF14679"/>
    </source>
</evidence>
<reference evidence="8" key="3">
    <citation type="submission" date="2020-12" db="UniProtKB">
        <authorList>
            <consortium name="EnsemblPlants"/>
        </authorList>
    </citation>
    <scope>IDENTIFICATION</scope>
</reference>
<dbReference type="CDD" id="cd11720">
    <property type="entry name" value="FANCI"/>
    <property type="match status" value="1"/>
</dbReference>
<dbReference type="EnsemblPlants" id="Pp3c13_17960V3.2">
    <property type="protein sequence ID" value="Pp3c13_17960V3.2"/>
    <property type="gene ID" value="Pp3c13_17960"/>
</dbReference>
<evidence type="ECO:0000259" key="4">
    <source>
        <dbReference type="Pfam" id="PF14678"/>
    </source>
</evidence>
<dbReference type="PaxDb" id="3218-PP1S142_33V6.1"/>
<feature type="compositionally biased region" description="Acidic residues" evidence="1">
    <location>
        <begin position="1429"/>
        <end position="1445"/>
    </location>
</feature>
<feature type="compositionally biased region" description="Basic and acidic residues" evidence="1">
    <location>
        <begin position="1378"/>
        <end position="1388"/>
    </location>
</feature>
<dbReference type="EMBL" id="ABEU02000013">
    <property type="protein sequence ID" value="PNR42698.1"/>
    <property type="molecule type" value="Genomic_DNA"/>
</dbReference>
<evidence type="ECO:0000259" key="3">
    <source>
        <dbReference type="Pfam" id="PF14676"/>
    </source>
</evidence>
<organism evidence="7">
    <name type="scientific">Physcomitrium patens</name>
    <name type="common">Spreading-leaved earth moss</name>
    <name type="synonym">Physcomitrella patens</name>
    <dbReference type="NCBI Taxonomy" id="3218"/>
    <lineage>
        <taxon>Eukaryota</taxon>
        <taxon>Viridiplantae</taxon>
        <taxon>Streptophyta</taxon>
        <taxon>Embryophyta</taxon>
        <taxon>Bryophyta</taxon>
        <taxon>Bryophytina</taxon>
        <taxon>Bryopsida</taxon>
        <taxon>Funariidae</taxon>
        <taxon>Funariales</taxon>
        <taxon>Funariaceae</taxon>
        <taxon>Physcomitrium</taxon>
    </lineage>
</organism>
<feature type="domain" description="FANCI helical" evidence="5">
    <location>
        <begin position="305"/>
        <end position="376"/>
    </location>
</feature>
<feature type="domain" description="FANCI helical" evidence="6">
    <location>
        <begin position="582"/>
        <end position="823"/>
    </location>
</feature>
<dbReference type="FunCoup" id="A0A2K1JMD5">
    <property type="interactions" value="1819"/>
</dbReference>
<feature type="compositionally biased region" description="Acidic residues" evidence="1">
    <location>
        <begin position="1454"/>
        <end position="1469"/>
    </location>
</feature>
<dbReference type="Pfam" id="PF14678">
    <property type="entry name" value="FANCI_S4"/>
    <property type="match status" value="1"/>
</dbReference>
<keyword evidence="9" id="KW-1185">Reference proteome</keyword>
<feature type="compositionally biased region" description="Basic and acidic residues" evidence="1">
    <location>
        <begin position="971"/>
        <end position="983"/>
    </location>
</feature>
<dbReference type="InterPro" id="IPR029310">
    <property type="entry name" value="FANCI_HD1"/>
</dbReference>
<feature type="region of interest" description="Disordered" evidence="1">
    <location>
        <begin position="837"/>
        <end position="865"/>
    </location>
</feature>
<evidence type="ECO:0000259" key="2">
    <source>
        <dbReference type="Pfam" id="PF14675"/>
    </source>
</evidence>
<dbReference type="OrthoDB" id="195089at2759"/>
<dbReference type="GO" id="GO:0006281">
    <property type="term" value="P:DNA repair"/>
    <property type="evidence" value="ECO:0007669"/>
    <property type="project" value="InterPro"/>
</dbReference>
<dbReference type="STRING" id="3218.A0A2K1JMD5"/>
<evidence type="ECO:0000313" key="7">
    <source>
        <dbReference type="EMBL" id="PNR42698.1"/>
    </source>
</evidence>
<feature type="region of interest" description="Disordered" evidence="1">
    <location>
        <begin position="962"/>
        <end position="985"/>
    </location>
</feature>
<dbReference type="Gramene" id="Pp3c13_17960V3.2">
    <property type="protein sequence ID" value="Pp3c13_17960V3.2"/>
    <property type="gene ID" value="Pp3c13_17960"/>
</dbReference>
<dbReference type="InterPro" id="IPR029314">
    <property type="entry name" value="FANCI_S4"/>
</dbReference>
<feature type="region of interest" description="Disordered" evidence="1">
    <location>
        <begin position="1373"/>
        <end position="1520"/>
    </location>
</feature>
<dbReference type="Pfam" id="PF14675">
    <property type="entry name" value="FANCI_S1"/>
    <property type="match status" value="1"/>
</dbReference>
<evidence type="ECO:0000313" key="9">
    <source>
        <dbReference type="Proteomes" id="UP000006727"/>
    </source>
</evidence>
<dbReference type="PANTHER" id="PTHR21818">
    <property type="entry name" value="BC025462 PROTEIN"/>
    <property type="match status" value="1"/>
</dbReference>
<feature type="compositionally biased region" description="Low complexity" evidence="1">
    <location>
        <begin position="582"/>
        <end position="594"/>
    </location>
</feature>
<evidence type="ECO:0000256" key="1">
    <source>
        <dbReference type="SAM" id="MobiDB-lite"/>
    </source>
</evidence>
<accession>A0A2K1JMD5</accession>
<feature type="region of interest" description="Disordered" evidence="1">
    <location>
        <begin position="580"/>
        <end position="600"/>
    </location>
</feature>